<keyword evidence="4" id="KW-1185">Reference proteome</keyword>
<feature type="region of interest" description="Disordered" evidence="1">
    <location>
        <begin position="406"/>
        <end position="438"/>
    </location>
</feature>
<accession>A0A835KRZ8</accession>
<dbReference type="SUPFAM" id="SSF81383">
    <property type="entry name" value="F-box domain"/>
    <property type="match status" value="1"/>
</dbReference>
<feature type="region of interest" description="Disordered" evidence="1">
    <location>
        <begin position="547"/>
        <end position="566"/>
    </location>
</feature>
<dbReference type="Pfam" id="PF00646">
    <property type="entry name" value="F-box"/>
    <property type="match status" value="1"/>
</dbReference>
<feature type="domain" description="F-box" evidence="2">
    <location>
        <begin position="23"/>
        <end position="57"/>
    </location>
</feature>
<dbReference type="Gene3D" id="3.80.10.10">
    <property type="entry name" value="Ribonuclease Inhibitor"/>
    <property type="match status" value="1"/>
</dbReference>
<evidence type="ECO:0000313" key="3">
    <source>
        <dbReference type="EMBL" id="KAF8769473.1"/>
    </source>
</evidence>
<evidence type="ECO:0000256" key="1">
    <source>
        <dbReference type="SAM" id="MobiDB-lite"/>
    </source>
</evidence>
<evidence type="ECO:0000259" key="2">
    <source>
        <dbReference type="PROSITE" id="PS50181"/>
    </source>
</evidence>
<sequence length="566" mass="63090">MADSPPHRKPRTEEGEAATVAAPDLLSQLPLEVLDKILSRLHIYDVVRTSVLSRAWRRRWETLPTVNICRSPPIPADELDVILLRRTAPLRNFRLLACGHWYVDALHDWLLYLSRNGVEILLLWFLPVGFRLHTSLFSCHELTSLDLTSCRLPHTPAGFAGFPNLKRLKSPSIERVELTRVELIGDDPEAEDEWAIQAPNLRELTIASRFPYGGRVEDLPRLRKGVLVGCNYAKFLMGMAQITKLEFACGADWFAEVDVLDRLPFLFENLRSLVITVDFTEMDGMMAQRLGPDSLCGIEEAAVTIKEYTKASPDAQVILLGSESTNAGPINVSTENADTGEVQTTGREHHSIDTPAENAEMERQTEDGKCASISASTENDEAEETQTTFTGCASIYKSMENAKVDETQTTSSEHECTNTSTENAEVEETQTSGSGLVNDVRPQRRHRLDLDSIAQLEQLEVDMRELQEDMRLQLDCRRLALERRTSVLGSVIKNLNYQSYFKTLSEWKNVSLPPFPEPSSVLSSLLATSRTGDFPVNLDVNGSASIRVDSSEDHGVNGADNAHPDP</sequence>
<dbReference type="PANTHER" id="PTHR31639:SF316">
    <property type="entry name" value="OS08G0460800 PROTEIN"/>
    <property type="match status" value="1"/>
</dbReference>
<feature type="compositionally biased region" description="Polar residues" evidence="1">
    <location>
        <begin position="417"/>
        <end position="435"/>
    </location>
</feature>
<evidence type="ECO:0000313" key="4">
    <source>
        <dbReference type="Proteomes" id="UP000636709"/>
    </source>
</evidence>
<gene>
    <name evidence="3" type="ORF">HU200_006506</name>
</gene>
<dbReference type="InterPro" id="IPR032675">
    <property type="entry name" value="LRR_dom_sf"/>
</dbReference>
<protein>
    <recommendedName>
        <fullName evidence="2">F-box domain-containing protein</fullName>
    </recommendedName>
</protein>
<dbReference type="PROSITE" id="PS50181">
    <property type="entry name" value="FBOX"/>
    <property type="match status" value="1"/>
</dbReference>
<feature type="region of interest" description="Disordered" evidence="1">
    <location>
        <begin position="329"/>
        <end position="364"/>
    </location>
</feature>
<dbReference type="InterPro" id="IPR036047">
    <property type="entry name" value="F-box-like_dom_sf"/>
</dbReference>
<dbReference type="Proteomes" id="UP000636709">
    <property type="component" value="Unassembled WGS sequence"/>
</dbReference>
<feature type="compositionally biased region" description="Polar residues" evidence="1">
    <location>
        <begin position="329"/>
        <end position="345"/>
    </location>
</feature>
<dbReference type="EMBL" id="JACEFO010000440">
    <property type="protein sequence ID" value="KAF8769473.1"/>
    <property type="molecule type" value="Genomic_DNA"/>
</dbReference>
<organism evidence="3 4">
    <name type="scientific">Digitaria exilis</name>
    <dbReference type="NCBI Taxonomy" id="1010633"/>
    <lineage>
        <taxon>Eukaryota</taxon>
        <taxon>Viridiplantae</taxon>
        <taxon>Streptophyta</taxon>
        <taxon>Embryophyta</taxon>
        <taxon>Tracheophyta</taxon>
        <taxon>Spermatophyta</taxon>
        <taxon>Magnoliopsida</taxon>
        <taxon>Liliopsida</taxon>
        <taxon>Poales</taxon>
        <taxon>Poaceae</taxon>
        <taxon>PACMAD clade</taxon>
        <taxon>Panicoideae</taxon>
        <taxon>Panicodae</taxon>
        <taxon>Paniceae</taxon>
        <taxon>Anthephorinae</taxon>
        <taxon>Digitaria</taxon>
    </lineage>
</organism>
<name>A0A835KRZ8_9POAL</name>
<dbReference type="AlphaFoldDB" id="A0A835KRZ8"/>
<dbReference type="InterPro" id="IPR001810">
    <property type="entry name" value="F-box_dom"/>
</dbReference>
<dbReference type="PANTHER" id="PTHR31639">
    <property type="entry name" value="F-BOX PROTEIN-LIKE"/>
    <property type="match status" value="1"/>
</dbReference>
<dbReference type="SUPFAM" id="SSF52047">
    <property type="entry name" value="RNI-like"/>
    <property type="match status" value="1"/>
</dbReference>
<proteinExistence type="predicted"/>
<feature type="compositionally biased region" description="Basic and acidic residues" evidence="1">
    <location>
        <begin position="406"/>
        <end position="416"/>
    </location>
</feature>
<comment type="caution">
    <text evidence="3">The sequence shown here is derived from an EMBL/GenBank/DDBJ whole genome shotgun (WGS) entry which is preliminary data.</text>
</comment>
<dbReference type="Gene3D" id="1.20.1280.50">
    <property type="match status" value="1"/>
</dbReference>
<dbReference type="OrthoDB" id="682954at2759"/>
<reference evidence="3" key="1">
    <citation type="submission" date="2020-07" db="EMBL/GenBank/DDBJ databases">
        <title>Genome sequence and genetic diversity analysis of an under-domesticated orphan crop, white fonio (Digitaria exilis).</title>
        <authorList>
            <person name="Bennetzen J.L."/>
            <person name="Chen S."/>
            <person name="Ma X."/>
            <person name="Wang X."/>
            <person name="Yssel A.E.J."/>
            <person name="Chaluvadi S.R."/>
            <person name="Johnson M."/>
            <person name="Gangashetty P."/>
            <person name="Hamidou F."/>
            <person name="Sanogo M.D."/>
            <person name="Zwaenepoel A."/>
            <person name="Wallace J."/>
            <person name="Van De Peer Y."/>
            <person name="Van Deynze A."/>
        </authorList>
    </citation>
    <scope>NUCLEOTIDE SEQUENCE</scope>
    <source>
        <tissue evidence="3">Leaves</tissue>
    </source>
</reference>